<accession>N1JG18</accession>
<reference evidence="2 3" key="1">
    <citation type="journal article" date="2010" name="Science">
        <title>Genome expansion and gene loss in powdery mildew fungi reveal tradeoffs in extreme parasitism.</title>
        <authorList>
            <person name="Spanu P.D."/>
            <person name="Abbott J.C."/>
            <person name="Amselem J."/>
            <person name="Burgis T.A."/>
            <person name="Soanes D.M."/>
            <person name="Stueber K."/>
            <person name="Ver Loren van Themaat E."/>
            <person name="Brown J.K.M."/>
            <person name="Butcher S.A."/>
            <person name="Gurr S.J."/>
            <person name="Lebrun M.-H."/>
            <person name="Ridout C.J."/>
            <person name="Schulze-Lefert P."/>
            <person name="Talbot N.J."/>
            <person name="Ahmadinejad N."/>
            <person name="Ametz C."/>
            <person name="Barton G.R."/>
            <person name="Benjdia M."/>
            <person name="Bidzinski P."/>
            <person name="Bindschedler L.V."/>
            <person name="Both M."/>
            <person name="Brewer M.T."/>
            <person name="Cadle-Davidson L."/>
            <person name="Cadle-Davidson M.M."/>
            <person name="Collemare J."/>
            <person name="Cramer R."/>
            <person name="Frenkel O."/>
            <person name="Godfrey D."/>
            <person name="Harriman J."/>
            <person name="Hoede C."/>
            <person name="King B.C."/>
            <person name="Klages S."/>
            <person name="Kleemann J."/>
            <person name="Knoll D."/>
            <person name="Koti P.S."/>
            <person name="Kreplak J."/>
            <person name="Lopez-Ruiz F.J."/>
            <person name="Lu X."/>
            <person name="Maekawa T."/>
            <person name="Mahanil S."/>
            <person name="Micali C."/>
            <person name="Milgroom M.G."/>
            <person name="Montana G."/>
            <person name="Noir S."/>
            <person name="O'Connell R.J."/>
            <person name="Oberhaensli S."/>
            <person name="Parlange F."/>
            <person name="Pedersen C."/>
            <person name="Quesneville H."/>
            <person name="Reinhardt R."/>
            <person name="Rott M."/>
            <person name="Sacristan S."/>
            <person name="Schmidt S.M."/>
            <person name="Schoen M."/>
            <person name="Skamnioti P."/>
            <person name="Sommer H."/>
            <person name="Stephens A."/>
            <person name="Takahara H."/>
            <person name="Thordal-Christensen H."/>
            <person name="Vigouroux M."/>
            <person name="Wessling R."/>
            <person name="Wicker T."/>
            <person name="Panstruga R."/>
        </authorList>
    </citation>
    <scope>NUCLEOTIDE SEQUENCE [LARGE SCALE GENOMIC DNA]</scope>
    <source>
        <strain evidence="2">DH14</strain>
    </source>
</reference>
<dbReference type="EMBL" id="CAUH01002914">
    <property type="protein sequence ID" value="CCU76698.1"/>
    <property type="molecule type" value="Genomic_DNA"/>
</dbReference>
<dbReference type="OrthoDB" id="10322155at2759"/>
<dbReference type="InParanoid" id="N1JG18"/>
<dbReference type="Proteomes" id="UP000015441">
    <property type="component" value="Unassembled WGS sequence"/>
</dbReference>
<comment type="caution">
    <text evidence="2">The sequence shown here is derived from an EMBL/GenBank/DDBJ whole genome shotgun (WGS) entry which is preliminary data.</text>
</comment>
<keyword evidence="3" id="KW-1185">Reference proteome</keyword>
<evidence type="ECO:0000313" key="2">
    <source>
        <dbReference type="EMBL" id="CCU76698.1"/>
    </source>
</evidence>
<keyword evidence="1" id="KW-0732">Signal</keyword>
<dbReference type="Gene3D" id="3.10.450.30">
    <property type="entry name" value="Microbial ribonucleases"/>
    <property type="match status" value="1"/>
</dbReference>
<dbReference type="AlphaFoldDB" id="N1JG18"/>
<organism evidence="2 3">
    <name type="scientific">Blumeria graminis f. sp. hordei (strain DH14)</name>
    <name type="common">Barley powdery mildew</name>
    <name type="synonym">Oidium monilioides f. sp. hordei</name>
    <dbReference type="NCBI Taxonomy" id="546991"/>
    <lineage>
        <taxon>Eukaryota</taxon>
        <taxon>Fungi</taxon>
        <taxon>Dikarya</taxon>
        <taxon>Ascomycota</taxon>
        <taxon>Pezizomycotina</taxon>
        <taxon>Leotiomycetes</taxon>
        <taxon>Erysiphales</taxon>
        <taxon>Erysiphaceae</taxon>
        <taxon>Blumeria</taxon>
        <taxon>Blumeria hordei</taxon>
    </lineage>
</organism>
<protein>
    <submittedName>
        <fullName evidence="2">Putative candidate secreted effector protein</fullName>
    </submittedName>
</protein>
<feature type="chain" id="PRO_5004107761" evidence="1">
    <location>
        <begin position="21"/>
        <end position="404"/>
    </location>
</feature>
<feature type="signal peptide" evidence="1">
    <location>
        <begin position="1"/>
        <end position="20"/>
    </location>
</feature>
<proteinExistence type="predicted"/>
<evidence type="ECO:0000313" key="3">
    <source>
        <dbReference type="Proteomes" id="UP000015441"/>
    </source>
</evidence>
<sequence length="404" mass="46357">MAIALLFCTIFWLYLRAASATNGLPDTFVPSTGGYLCGTIIFDIKFLEEEAGRAFKKFTHQSIQKDFPALFEDSYLFGRLNEVLLAWPLSYPGVPLKQRLHGNYRLIIDSNSEVIGVVTVIYPEKMLDQKEFRRCTPIHSLKDGEGKNAIQYTENLDRIFRFMGYSCNGEFIEERAYTKTLESIRAPNLKSKNPIRPKKFIEYGNKRFIGDNLFSFPLRHLDRNDKLNGPLNTHQIIFQRDIYSNILVKGVLSKGSRGKKCSRLWDLSPLFEIIPDVSSPISREKALVNNDGTFTCTGQVINISTVLLQVPLGLIQAQKTIKPSDEKYPILQDRSLWLWPIRLPESITWSEYVPYYLISYANITILDLEYLFAIGYSLEFQVVGLFFAHNDHQKNPNFFNCGNS</sequence>
<evidence type="ECO:0000256" key="1">
    <source>
        <dbReference type="SAM" id="SignalP"/>
    </source>
</evidence>
<name>N1JG18_BLUG1</name>
<dbReference type="HOGENOM" id="CLU_056748_1_0_1"/>
<gene>
    <name evidence="2" type="ORF">BGHDH14_bghG002914000001001</name>
</gene>